<reference evidence="1 2" key="1">
    <citation type="journal article" date="2011" name="PLoS Pathog.">
        <title>Dynamic evolution of pathogenicity revealed by sequencing and comparative genomics of 19 Pseudomonas syringae isolates.</title>
        <authorList>
            <person name="Baltrus D.A."/>
            <person name="Nishimura M.T."/>
            <person name="Romanchuk A."/>
            <person name="Chang J.H."/>
            <person name="Mukhtar M.S."/>
            <person name="Cherkis K."/>
            <person name="Roach J."/>
            <person name="Grant S.R."/>
            <person name="Jones C.D."/>
            <person name="Dangl J.L."/>
        </authorList>
    </citation>
    <scope>NUCLEOTIDE SEQUENCE [LARGE SCALE GENOMIC DNA]</scope>
    <source>
        <strain evidence="1 2">1704B</strain>
    </source>
</reference>
<organism evidence="1 2">
    <name type="scientific">Pseudomonas syringae pv. pisi str. 1704B</name>
    <dbReference type="NCBI Taxonomy" id="629263"/>
    <lineage>
        <taxon>Bacteria</taxon>
        <taxon>Pseudomonadati</taxon>
        <taxon>Pseudomonadota</taxon>
        <taxon>Gammaproteobacteria</taxon>
        <taxon>Pseudomonadales</taxon>
        <taxon>Pseudomonadaceae</taxon>
        <taxon>Pseudomonas</taxon>
        <taxon>Pseudomonas syringae</taxon>
    </lineage>
</organism>
<proteinExistence type="predicted"/>
<sequence length="29" mass="3157">PVTGWSGKRSAQLAGEILTVLSEMVKELR</sequence>
<evidence type="ECO:0000313" key="1">
    <source>
        <dbReference type="EMBL" id="EGH47847.1"/>
    </source>
</evidence>
<keyword evidence="1" id="KW-0645">Protease</keyword>
<gene>
    <name evidence="1" type="ORF">PSYPI_38464</name>
</gene>
<dbReference type="AlphaFoldDB" id="F3GL94"/>
<keyword evidence="1" id="KW-0121">Carboxypeptidase</keyword>
<evidence type="ECO:0000313" key="2">
    <source>
        <dbReference type="Proteomes" id="UP000004986"/>
    </source>
</evidence>
<dbReference type="EMBL" id="AEAI01002568">
    <property type="protein sequence ID" value="EGH47847.1"/>
    <property type="molecule type" value="Genomic_DNA"/>
</dbReference>
<accession>F3GL94</accession>
<comment type="caution">
    <text evidence="1">The sequence shown here is derived from an EMBL/GenBank/DDBJ whole genome shotgun (WGS) entry which is preliminary data.</text>
</comment>
<name>F3GL94_PSESJ</name>
<protein>
    <submittedName>
        <fullName evidence="1">Peptidase M14, carboxypeptidase A</fullName>
    </submittedName>
</protein>
<dbReference type="Proteomes" id="UP000004986">
    <property type="component" value="Unassembled WGS sequence"/>
</dbReference>
<dbReference type="GO" id="GO:0004180">
    <property type="term" value="F:carboxypeptidase activity"/>
    <property type="evidence" value="ECO:0007669"/>
    <property type="project" value="UniProtKB-KW"/>
</dbReference>
<dbReference type="HOGENOM" id="CLU_3407657_0_0_6"/>
<keyword evidence="1" id="KW-0378">Hydrolase</keyword>
<keyword evidence="2" id="KW-1185">Reference proteome</keyword>
<feature type="non-terminal residue" evidence="1">
    <location>
        <position position="1"/>
    </location>
</feature>